<accession>A0A915PEA2</accession>
<reference evidence="3" key="1">
    <citation type="submission" date="2022-11" db="UniProtKB">
        <authorList>
            <consortium name="WormBaseParasite"/>
        </authorList>
    </citation>
    <scope>IDENTIFICATION</scope>
</reference>
<protein>
    <submittedName>
        <fullName evidence="3">Uncharacterized protein</fullName>
    </submittedName>
</protein>
<keyword evidence="1" id="KW-0472">Membrane</keyword>
<keyword evidence="2" id="KW-1185">Reference proteome</keyword>
<evidence type="ECO:0000313" key="3">
    <source>
        <dbReference type="WBParaSite" id="sdigi.contig1258.g10301.t1"/>
    </source>
</evidence>
<sequence length="175" mass="20644">MAKIHVIFRIMLTVDLILLIILFIVLAKYGKQIWQKITEKWRFIKLVNQLPGPTFLEAIRELVTLKMNRKRMHSHIYAVKRLDKFEKPEILQRVNYILTVLLDYRIDDIFHKYAYKNEYGMTCIWLGIRPVLVLTRASSAKRIPLQVVLENTKLTRKSDDYDIFKPLVGDGLLSA</sequence>
<feature type="transmembrane region" description="Helical" evidence="1">
    <location>
        <begin position="6"/>
        <end position="27"/>
    </location>
</feature>
<keyword evidence="1" id="KW-0812">Transmembrane</keyword>
<dbReference type="WBParaSite" id="sdigi.contig1258.g10301.t1">
    <property type="protein sequence ID" value="sdigi.contig1258.g10301.t1"/>
    <property type="gene ID" value="sdigi.contig1258.g10301"/>
</dbReference>
<proteinExistence type="predicted"/>
<organism evidence="2 3">
    <name type="scientific">Setaria digitata</name>
    <dbReference type="NCBI Taxonomy" id="48799"/>
    <lineage>
        <taxon>Eukaryota</taxon>
        <taxon>Metazoa</taxon>
        <taxon>Ecdysozoa</taxon>
        <taxon>Nematoda</taxon>
        <taxon>Chromadorea</taxon>
        <taxon>Rhabditida</taxon>
        <taxon>Spirurina</taxon>
        <taxon>Spiruromorpha</taxon>
        <taxon>Filarioidea</taxon>
        <taxon>Setariidae</taxon>
        <taxon>Setaria</taxon>
    </lineage>
</organism>
<dbReference type="Proteomes" id="UP000887581">
    <property type="component" value="Unplaced"/>
</dbReference>
<name>A0A915PEA2_9BILA</name>
<keyword evidence="1" id="KW-1133">Transmembrane helix</keyword>
<evidence type="ECO:0000256" key="1">
    <source>
        <dbReference type="SAM" id="Phobius"/>
    </source>
</evidence>
<dbReference type="AlphaFoldDB" id="A0A915PEA2"/>
<evidence type="ECO:0000313" key="2">
    <source>
        <dbReference type="Proteomes" id="UP000887581"/>
    </source>
</evidence>